<keyword evidence="3" id="KW-1185">Reference proteome</keyword>
<feature type="transmembrane region" description="Helical" evidence="1">
    <location>
        <begin position="50"/>
        <end position="69"/>
    </location>
</feature>
<organism evidence="2 3">
    <name type="scientific">Tropicibacter oceani</name>
    <dbReference type="NCBI Taxonomy" id="3058420"/>
    <lineage>
        <taxon>Bacteria</taxon>
        <taxon>Pseudomonadati</taxon>
        <taxon>Pseudomonadota</taxon>
        <taxon>Alphaproteobacteria</taxon>
        <taxon>Rhodobacterales</taxon>
        <taxon>Roseobacteraceae</taxon>
        <taxon>Tropicibacter</taxon>
    </lineage>
</organism>
<protein>
    <submittedName>
        <fullName evidence="2">Uncharacterized protein</fullName>
    </submittedName>
</protein>
<evidence type="ECO:0000313" key="3">
    <source>
        <dbReference type="Proteomes" id="UP001241605"/>
    </source>
</evidence>
<reference evidence="2 3" key="1">
    <citation type="submission" date="2023-05" db="EMBL/GenBank/DDBJ databases">
        <title>YMD87, complete Genome.</title>
        <authorList>
            <person name="Zhang J."/>
            <person name="Xu X."/>
        </authorList>
    </citation>
    <scope>NUCLEOTIDE SEQUENCE [LARGE SCALE GENOMIC DNA]</scope>
    <source>
        <strain evidence="2 3">YMD87</strain>
    </source>
</reference>
<sequence length="630" mass="66817">MKPAGTPPGRAGAKPSTRLWQLAILWSFAAATALIIVVGMATGSVAAGSLVSYLVVMAVFGALTVVFMLPNVAMILGLVTFGLGYFVMVIVMNATFYGLVLAPMMITGTVLGAGLSGVLLAGLVLVPQALVLVDRARLEGWAGRQPGLTWRRRDSGPIGQLTIVCSANALYHGRRDGGPVWDSTGQVRRHLLESGQVKAIRILSPREIGKSAGSVYIWTNGKEAFGAADPAASDYTLWLDRPGHTERPLPPGKMFTFSNINQLEISEGGADQPGKVLGQALSLQAVPRVTCPPLVLPVASGITSGGNKGGLTLQHGAPMQLLGYTSADVWGAFGLNVPDTVWSGRPAGGQTSQQAAMTGFEQRRVSQAGLAAPLLDADPLSDKSEDEDRAISTYLHSLGTSKALEDKTEKRLIRLLDAVHAQPTAAYAPRLYSGLLLAGKRHPAIGARFLPQMLNLVEGKPHGIPPKQEKTARHCLSLLALDDASRAAAAPRVQSVLEQAHAADPAKVDGDLIAAGAVFGLDVLPFAMAVDMPLGKWKWMLWAVPYAARAPLYPELLRRVQTRVEQGSGRVVKDVIDALRLLYAHGFETEVRQLIAKLPEADAQKWSASITGPLPDAVRADAGRMAKIGF</sequence>
<feature type="transmembrane region" description="Helical" evidence="1">
    <location>
        <begin position="75"/>
        <end position="99"/>
    </location>
</feature>
<accession>A0ABY8QE85</accession>
<dbReference type="EMBL" id="CP124616">
    <property type="protein sequence ID" value="WGW02318.1"/>
    <property type="molecule type" value="Genomic_DNA"/>
</dbReference>
<keyword evidence="1" id="KW-0472">Membrane</keyword>
<keyword evidence="1" id="KW-1133">Transmembrane helix</keyword>
<evidence type="ECO:0000256" key="1">
    <source>
        <dbReference type="SAM" id="Phobius"/>
    </source>
</evidence>
<gene>
    <name evidence="2" type="ORF">QF118_10165</name>
</gene>
<name>A0ABY8QE85_9RHOB</name>
<proteinExistence type="predicted"/>
<feature type="transmembrane region" description="Helical" evidence="1">
    <location>
        <begin position="106"/>
        <end position="126"/>
    </location>
</feature>
<dbReference type="RefSeq" id="WP_282298952.1">
    <property type="nucleotide sequence ID" value="NZ_CP124616.1"/>
</dbReference>
<dbReference type="Proteomes" id="UP001241605">
    <property type="component" value="Chromosome"/>
</dbReference>
<feature type="transmembrane region" description="Helical" evidence="1">
    <location>
        <begin position="20"/>
        <end position="38"/>
    </location>
</feature>
<evidence type="ECO:0000313" key="2">
    <source>
        <dbReference type="EMBL" id="WGW02318.1"/>
    </source>
</evidence>
<keyword evidence="1" id="KW-0812">Transmembrane</keyword>